<comment type="similarity">
    <text evidence="2">Belongs to the EamA transporter family.</text>
</comment>
<feature type="transmembrane region" description="Helical" evidence="7">
    <location>
        <begin position="7"/>
        <end position="28"/>
    </location>
</feature>
<dbReference type="SUPFAM" id="SSF103481">
    <property type="entry name" value="Multidrug resistance efflux transporter EmrE"/>
    <property type="match status" value="2"/>
</dbReference>
<keyword evidence="4 7" id="KW-0812">Transmembrane</keyword>
<keyword evidence="5 7" id="KW-1133">Transmembrane helix</keyword>
<feature type="transmembrane region" description="Helical" evidence="7">
    <location>
        <begin position="96"/>
        <end position="117"/>
    </location>
</feature>
<feature type="transmembrane region" description="Helical" evidence="7">
    <location>
        <begin position="68"/>
        <end position="90"/>
    </location>
</feature>
<organism evidence="9 10">
    <name type="scientific">Halalkalibacter kiskunsagensis</name>
    <dbReference type="NCBI Taxonomy" id="1548599"/>
    <lineage>
        <taxon>Bacteria</taxon>
        <taxon>Bacillati</taxon>
        <taxon>Bacillota</taxon>
        <taxon>Bacilli</taxon>
        <taxon>Bacillales</taxon>
        <taxon>Bacillaceae</taxon>
        <taxon>Halalkalibacter</taxon>
    </lineage>
</organism>
<evidence type="ECO:0000313" key="10">
    <source>
        <dbReference type="Proteomes" id="UP001589838"/>
    </source>
</evidence>
<gene>
    <name evidence="9" type="ORF">ACFFHM_20610</name>
</gene>
<evidence type="ECO:0000256" key="6">
    <source>
        <dbReference type="ARBA" id="ARBA00023136"/>
    </source>
</evidence>
<keyword evidence="10" id="KW-1185">Reference proteome</keyword>
<evidence type="ECO:0000256" key="1">
    <source>
        <dbReference type="ARBA" id="ARBA00004651"/>
    </source>
</evidence>
<evidence type="ECO:0000256" key="7">
    <source>
        <dbReference type="SAM" id="Phobius"/>
    </source>
</evidence>
<feature type="transmembrane region" description="Helical" evidence="7">
    <location>
        <begin position="209"/>
        <end position="233"/>
    </location>
</feature>
<feature type="transmembrane region" description="Helical" evidence="7">
    <location>
        <begin position="149"/>
        <end position="172"/>
    </location>
</feature>
<comment type="caution">
    <text evidence="9">The sequence shown here is derived from an EMBL/GenBank/DDBJ whole genome shotgun (WGS) entry which is preliminary data.</text>
</comment>
<evidence type="ECO:0000313" key="9">
    <source>
        <dbReference type="EMBL" id="MFC0472819.1"/>
    </source>
</evidence>
<reference evidence="9 10" key="1">
    <citation type="submission" date="2024-09" db="EMBL/GenBank/DDBJ databases">
        <authorList>
            <person name="Sun Q."/>
            <person name="Mori K."/>
        </authorList>
    </citation>
    <scope>NUCLEOTIDE SEQUENCE [LARGE SCALE GENOMIC DNA]</scope>
    <source>
        <strain evidence="9 10">NCAIM B.02610</strain>
    </source>
</reference>
<dbReference type="InterPro" id="IPR000620">
    <property type="entry name" value="EamA_dom"/>
</dbReference>
<dbReference type="RefSeq" id="WP_335962675.1">
    <property type="nucleotide sequence ID" value="NZ_JAXBLX010000032.1"/>
</dbReference>
<feature type="domain" description="EamA" evidence="8">
    <location>
        <begin position="5"/>
        <end position="140"/>
    </location>
</feature>
<keyword evidence="6 7" id="KW-0472">Membrane</keyword>
<evidence type="ECO:0000259" key="8">
    <source>
        <dbReference type="Pfam" id="PF00892"/>
    </source>
</evidence>
<dbReference type="InterPro" id="IPR037185">
    <property type="entry name" value="EmrE-like"/>
</dbReference>
<keyword evidence="3" id="KW-1003">Cell membrane</keyword>
<feature type="transmembrane region" description="Helical" evidence="7">
    <location>
        <begin position="126"/>
        <end position="143"/>
    </location>
</feature>
<comment type="subcellular location">
    <subcellularLocation>
        <location evidence="1">Cell membrane</location>
        <topology evidence="1">Multi-pass membrane protein</topology>
    </subcellularLocation>
</comment>
<protein>
    <submittedName>
        <fullName evidence="9">DMT family transporter</fullName>
    </submittedName>
</protein>
<dbReference type="Proteomes" id="UP001589838">
    <property type="component" value="Unassembled WGS sequence"/>
</dbReference>
<evidence type="ECO:0000256" key="2">
    <source>
        <dbReference type="ARBA" id="ARBA00007362"/>
    </source>
</evidence>
<evidence type="ECO:0000256" key="3">
    <source>
        <dbReference type="ARBA" id="ARBA00022475"/>
    </source>
</evidence>
<evidence type="ECO:0000256" key="5">
    <source>
        <dbReference type="ARBA" id="ARBA00022989"/>
    </source>
</evidence>
<dbReference type="InterPro" id="IPR050638">
    <property type="entry name" value="AA-Vitamin_Transporters"/>
</dbReference>
<feature type="transmembrane region" description="Helical" evidence="7">
    <location>
        <begin position="245"/>
        <end position="264"/>
    </location>
</feature>
<dbReference type="Gene3D" id="1.10.3730.20">
    <property type="match status" value="1"/>
</dbReference>
<feature type="transmembrane region" description="Helical" evidence="7">
    <location>
        <begin position="270"/>
        <end position="287"/>
    </location>
</feature>
<feature type="domain" description="EamA" evidence="8">
    <location>
        <begin position="154"/>
        <end position="285"/>
    </location>
</feature>
<dbReference type="Pfam" id="PF00892">
    <property type="entry name" value="EamA"/>
    <property type="match status" value="2"/>
</dbReference>
<feature type="transmembrane region" description="Helical" evidence="7">
    <location>
        <begin position="34"/>
        <end position="56"/>
    </location>
</feature>
<dbReference type="PANTHER" id="PTHR32322">
    <property type="entry name" value="INNER MEMBRANE TRANSPORTER"/>
    <property type="match status" value="1"/>
</dbReference>
<proteinExistence type="inferred from homology"/>
<evidence type="ECO:0000256" key="4">
    <source>
        <dbReference type="ARBA" id="ARBA00022692"/>
    </source>
</evidence>
<dbReference type="PANTHER" id="PTHR32322:SF18">
    <property type="entry name" value="S-ADENOSYLMETHIONINE_S-ADENOSYLHOMOCYSTEINE TRANSPORTER"/>
    <property type="match status" value="1"/>
</dbReference>
<accession>A0ABV6KHQ0</accession>
<dbReference type="EMBL" id="JBHLUX010000088">
    <property type="protein sequence ID" value="MFC0472819.1"/>
    <property type="molecule type" value="Genomic_DNA"/>
</dbReference>
<feature type="transmembrane region" description="Helical" evidence="7">
    <location>
        <begin position="184"/>
        <end position="203"/>
    </location>
</feature>
<sequence>MSVKFAYLLAIVGAAFWGLIGLFVQNLYQLGFTAWDVVAIRAIFSAALLLVYVVVWKRSMLRIQLKHIPLFIGSGIISIVFFNWCVFTVIDQANLSLAVVLLYTGPLFVTLLSRVFFKELLTFRKGMAIIVTLTGCAFVVGLLPSVQTVITTSTLLIGIGSGFFYALYSIFAKVSSKHYGSITITTYSFICASVFMLASSQIAHKTPLFLNWTVMLNSVGLALIPTIFAYLLYTKGLSYIESSRASILSTIEPVVAIGVGFIFFHDILTIWQWLGVCLVISSILLAAETTMDQDKKETTPAQAS</sequence>
<name>A0ABV6KHQ0_9BACI</name>